<dbReference type="PANTHER" id="PTHR35617">
    <property type="entry name" value="PHAGE_INTEGRASE DOMAIN-CONTAINING PROTEIN"/>
    <property type="match status" value="1"/>
</dbReference>
<feature type="compositionally biased region" description="Low complexity" evidence="1">
    <location>
        <begin position="14"/>
        <end position="25"/>
    </location>
</feature>
<dbReference type="EMBL" id="JAMKFB020000280">
    <property type="protein sequence ID" value="KAL0150687.1"/>
    <property type="molecule type" value="Genomic_DNA"/>
</dbReference>
<evidence type="ECO:0000313" key="3">
    <source>
        <dbReference type="Proteomes" id="UP001529510"/>
    </source>
</evidence>
<proteinExistence type="predicted"/>
<keyword evidence="3" id="KW-1185">Reference proteome</keyword>
<gene>
    <name evidence="2" type="ORF">M9458_053991</name>
</gene>
<comment type="caution">
    <text evidence="2">The sequence shown here is derived from an EMBL/GenBank/DDBJ whole genome shotgun (WGS) entry which is preliminary data.</text>
</comment>
<dbReference type="Proteomes" id="UP001529510">
    <property type="component" value="Unassembled WGS sequence"/>
</dbReference>
<name>A0ABD0MPI7_CIRMR</name>
<evidence type="ECO:0000313" key="2">
    <source>
        <dbReference type="EMBL" id="KAL0150687.1"/>
    </source>
</evidence>
<accession>A0ABD0MPI7</accession>
<protein>
    <submittedName>
        <fullName evidence="2">Uncharacterized protein</fullName>
    </submittedName>
</protein>
<feature type="region of interest" description="Disordered" evidence="1">
    <location>
        <begin position="1"/>
        <end position="29"/>
    </location>
</feature>
<reference evidence="2 3" key="1">
    <citation type="submission" date="2024-05" db="EMBL/GenBank/DDBJ databases">
        <title>Genome sequencing and assembly of Indian major carp, Cirrhinus mrigala (Hamilton, 1822).</title>
        <authorList>
            <person name="Mohindra V."/>
            <person name="Chowdhury L.M."/>
            <person name="Lal K."/>
            <person name="Jena J.K."/>
        </authorList>
    </citation>
    <scope>NUCLEOTIDE SEQUENCE [LARGE SCALE GENOMIC DNA]</scope>
    <source>
        <strain evidence="2">CM1030</strain>
        <tissue evidence="2">Blood</tissue>
    </source>
</reference>
<dbReference type="AlphaFoldDB" id="A0ABD0MPI7"/>
<evidence type="ECO:0000256" key="1">
    <source>
        <dbReference type="SAM" id="MobiDB-lite"/>
    </source>
</evidence>
<organism evidence="2 3">
    <name type="scientific">Cirrhinus mrigala</name>
    <name type="common">Mrigala</name>
    <dbReference type="NCBI Taxonomy" id="683832"/>
    <lineage>
        <taxon>Eukaryota</taxon>
        <taxon>Metazoa</taxon>
        <taxon>Chordata</taxon>
        <taxon>Craniata</taxon>
        <taxon>Vertebrata</taxon>
        <taxon>Euteleostomi</taxon>
        <taxon>Actinopterygii</taxon>
        <taxon>Neopterygii</taxon>
        <taxon>Teleostei</taxon>
        <taxon>Ostariophysi</taxon>
        <taxon>Cypriniformes</taxon>
        <taxon>Cyprinidae</taxon>
        <taxon>Labeoninae</taxon>
        <taxon>Labeonini</taxon>
        <taxon>Cirrhinus</taxon>
    </lineage>
</organism>
<sequence length="262" mass="28537">MAEATSVRYSPNRSAPGSSGQSAPGRIQSSLSSPILAGPSVVLGPDFSPRRLSMGDSRQEGSPLTGLIHSTLKVYVATISAYHTPLGGMPPFEPIEEILNRFLTIKTALLLALTSLKRVGDLQALSVAPSHLDFAPGMAKAFLYPRAGYVPKVPTTTPQPVMLQAFCPPPFREPDQQKRNCMCPVRVLDIYVHRAALEPSFRHPSNRSLHSPKLTPAPPHVLLCFLVAYVTRPLHTSYSVFGCSISFPRGTRVTYVTWDVFS</sequence>
<dbReference type="PANTHER" id="PTHR35617:SF3">
    <property type="entry name" value="CORE-BINDING (CB) DOMAIN-CONTAINING PROTEIN"/>
    <property type="match status" value="1"/>
</dbReference>